<gene>
    <name evidence="2" type="ORF">ECRASSUSDP1_LOCUS9743</name>
</gene>
<proteinExistence type="predicted"/>
<evidence type="ECO:0008006" key="4">
    <source>
        <dbReference type="Google" id="ProtNLM"/>
    </source>
</evidence>
<feature type="compositionally biased region" description="Polar residues" evidence="1">
    <location>
        <begin position="117"/>
        <end position="127"/>
    </location>
</feature>
<organism evidence="2 3">
    <name type="scientific">Euplotes crassus</name>
    <dbReference type="NCBI Taxonomy" id="5936"/>
    <lineage>
        <taxon>Eukaryota</taxon>
        <taxon>Sar</taxon>
        <taxon>Alveolata</taxon>
        <taxon>Ciliophora</taxon>
        <taxon>Intramacronucleata</taxon>
        <taxon>Spirotrichea</taxon>
        <taxon>Hypotrichia</taxon>
        <taxon>Euplotida</taxon>
        <taxon>Euplotidae</taxon>
        <taxon>Moneuplotes</taxon>
    </lineage>
</organism>
<accession>A0AAD1UFL9</accession>
<feature type="region of interest" description="Disordered" evidence="1">
    <location>
        <begin position="345"/>
        <end position="364"/>
    </location>
</feature>
<dbReference type="CDD" id="cd09917">
    <property type="entry name" value="F-box_SF"/>
    <property type="match status" value="1"/>
</dbReference>
<protein>
    <recommendedName>
        <fullName evidence="4">F-box domain-containing protein</fullName>
    </recommendedName>
</protein>
<evidence type="ECO:0000313" key="2">
    <source>
        <dbReference type="EMBL" id="CAI2368451.1"/>
    </source>
</evidence>
<feature type="region of interest" description="Disordered" evidence="1">
    <location>
        <begin position="116"/>
        <end position="152"/>
    </location>
</feature>
<comment type="caution">
    <text evidence="2">The sequence shown here is derived from an EMBL/GenBank/DDBJ whole genome shotgun (WGS) entry which is preliminary data.</text>
</comment>
<evidence type="ECO:0000256" key="1">
    <source>
        <dbReference type="SAM" id="MobiDB-lite"/>
    </source>
</evidence>
<dbReference type="AlphaFoldDB" id="A0AAD1UFL9"/>
<dbReference type="EMBL" id="CAMPGE010009585">
    <property type="protein sequence ID" value="CAI2368451.1"/>
    <property type="molecule type" value="Genomic_DNA"/>
</dbReference>
<name>A0AAD1UFL9_EUPCR</name>
<reference evidence="2" key="1">
    <citation type="submission" date="2023-07" db="EMBL/GenBank/DDBJ databases">
        <authorList>
            <consortium name="AG Swart"/>
            <person name="Singh M."/>
            <person name="Singh A."/>
            <person name="Seah K."/>
            <person name="Emmerich C."/>
        </authorList>
    </citation>
    <scope>NUCLEOTIDE SEQUENCE</scope>
    <source>
        <strain evidence="2">DP1</strain>
    </source>
</reference>
<dbReference type="Proteomes" id="UP001295684">
    <property type="component" value="Unassembled WGS sequence"/>
</dbReference>
<sequence length="364" mass="41464">MVLERPKFYNILLENGGRLKYRKRIIQVLFSFLSLKEIALVSKVSRRLYKITGLKEVLVHFTEVENPEGNFMIKTDQANIQNTVVIEKTTNENDRNASFDIIVDQYARPLVPCGSNIFPQTKQNPKSLQDESSSYEGESSEEEKSMTSTPTSGIMQAYIREGCNIVTPYWSMKSSSNRDLSTDQILLGDTGSIDSSRNLKYLLKNMAEINHNTTKWKKSGSMGSSKKKLNFKSNEFDLDFCESIKEEEKEDVSISSPNKSHFCKNITLKENSDRDMETFLLEKNNWDRVNKFNNPNVGNNKNAKETDLIGPLVKTNCILPIARIETITSERLICSSSSKKSEYHETFGGSQEYQNPSHINTLNN</sequence>
<keyword evidence="3" id="KW-1185">Reference proteome</keyword>
<evidence type="ECO:0000313" key="3">
    <source>
        <dbReference type="Proteomes" id="UP001295684"/>
    </source>
</evidence>
<feature type="compositionally biased region" description="Polar residues" evidence="1">
    <location>
        <begin position="348"/>
        <end position="364"/>
    </location>
</feature>